<dbReference type="InterPro" id="IPR001853">
    <property type="entry name" value="DSBA-like_thioredoxin_dom"/>
</dbReference>
<dbReference type="RefSeq" id="WP_184391518.1">
    <property type="nucleotide sequence ID" value="NZ_BAAAJD010000032.1"/>
</dbReference>
<dbReference type="EMBL" id="JACHDB010000001">
    <property type="protein sequence ID" value="MBB5431868.1"/>
    <property type="molecule type" value="Genomic_DNA"/>
</dbReference>
<feature type="domain" description="DSBA-like thioredoxin" evidence="1">
    <location>
        <begin position="2"/>
        <end position="202"/>
    </location>
</feature>
<evidence type="ECO:0000259" key="1">
    <source>
        <dbReference type="Pfam" id="PF01323"/>
    </source>
</evidence>
<reference evidence="2 3" key="1">
    <citation type="submission" date="2020-08" db="EMBL/GenBank/DDBJ databases">
        <title>Sequencing the genomes of 1000 actinobacteria strains.</title>
        <authorList>
            <person name="Klenk H.-P."/>
        </authorList>
    </citation>
    <scope>NUCLEOTIDE SEQUENCE [LARGE SCALE GENOMIC DNA]</scope>
    <source>
        <strain evidence="2 3">DSM 44551</strain>
    </source>
</reference>
<comment type="caution">
    <text evidence="2">The sequence shown here is derived from an EMBL/GenBank/DDBJ whole genome shotgun (WGS) entry which is preliminary data.</text>
</comment>
<name>A0A7W8QLC5_9ACTN</name>
<dbReference type="CDD" id="cd03024">
    <property type="entry name" value="DsbA_FrnE"/>
    <property type="match status" value="1"/>
</dbReference>
<organism evidence="2 3">
    <name type="scientific">Nocardiopsis composta</name>
    <dbReference type="NCBI Taxonomy" id="157465"/>
    <lineage>
        <taxon>Bacteria</taxon>
        <taxon>Bacillati</taxon>
        <taxon>Actinomycetota</taxon>
        <taxon>Actinomycetes</taxon>
        <taxon>Streptosporangiales</taxon>
        <taxon>Nocardiopsidaceae</taxon>
        <taxon>Nocardiopsis</taxon>
    </lineage>
</organism>
<sequence>MRVDIWSDIVCPWCYIGKARFEQGLAAFAHADRVEVEFHSFQLDPSAPAEPEPVARMLAAKMGLTEEQARSAEAGVADNARGEGLAYAAERPHANTADAHRLLHHAKAEGVQKQMVEALFAAYFGAGENVFGTEELVALAGRAGLDTGKAREVLEGGAYADEVRRDAEEARAMGATGVPFFVVDSRYGVSGAQPAEVFTRVLEQAWADAYPQAPVMVGGADDADGCADGACAVPEE</sequence>
<proteinExistence type="predicted"/>
<keyword evidence="2" id="KW-0413">Isomerase</keyword>
<dbReference type="Proteomes" id="UP000572635">
    <property type="component" value="Unassembled WGS sequence"/>
</dbReference>
<gene>
    <name evidence="2" type="ORF">HDA36_001952</name>
</gene>
<dbReference type="PANTHER" id="PTHR13887:SF41">
    <property type="entry name" value="THIOREDOXIN SUPERFAMILY PROTEIN"/>
    <property type="match status" value="1"/>
</dbReference>
<protein>
    <submittedName>
        <fullName evidence="2">Putative DsbA family dithiol-disulfide isomerase</fullName>
    </submittedName>
</protein>
<accession>A0A7W8QLC5</accession>
<dbReference type="GO" id="GO:0016853">
    <property type="term" value="F:isomerase activity"/>
    <property type="evidence" value="ECO:0007669"/>
    <property type="project" value="UniProtKB-KW"/>
</dbReference>
<dbReference type="InterPro" id="IPR036249">
    <property type="entry name" value="Thioredoxin-like_sf"/>
</dbReference>
<evidence type="ECO:0000313" key="3">
    <source>
        <dbReference type="Proteomes" id="UP000572635"/>
    </source>
</evidence>
<dbReference type="Pfam" id="PF01323">
    <property type="entry name" value="DSBA"/>
    <property type="match status" value="1"/>
</dbReference>
<evidence type="ECO:0000313" key="2">
    <source>
        <dbReference type="EMBL" id="MBB5431868.1"/>
    </source>
</evidence>
<dbReference type="PANTHER" id="PTHR13887">
    <property type="entry name" value="GLUTATHIONE S-TRANSFERASE KAPPA"/>
    <property type="match status" value="1"/>
</dbReference>
<dbReference type="AlphaFoldDB" id="A0A7W8QLC5"/>
<dbReference type="GO" id="GO:0016491">
    <property type="term" value="F:oxidoreductase activity"/>
    <property type="evidence" value="ECO:0007669"/>
    <property type="project" value="InterPro"/>
</dbReference>
<dbReference type="Gene3D" id="3.40.30.10">
    <property type="entry name" value="Glutaredoxin"/>
    <property type="match status" value="1"/>
</dbReference>
<dbReference type="SUPFAM" id="SSF52833">
    <property type="entry name" value="Thioredoxin-like"/>
    <property type="match status" value="1"/>
</dbReference>
<keyword evidence="3" id="KW-1185">Reference proteome</keyword>